<gene>
    <name evidence="4" type="ORF">JW984_15950</name>
</gene>
<dbReference type="GO" id="GO:0004869">
    <property type="term" value="F:cysteine-type endopeptidase inhibitor activity"/>
    <property type="evidence" value="ECO:0007669"/>
    <property type="project" value="UniProtKB-KW"/>
</dbReference>
<dbReference type="SUPFAM" id="SSF141066">
    <property type="entry name" value="ICP-like"/>
    <property type="match status" value="1"/>
</dbReference>
<reference evidence="4" key="2">
    <citation type="submission" date="2021-01" db="EMBL/GenBank/DDBJ databases">
        <authorList>
            <person name="Hahn C.R."/>
            <person name="Youssef N.H."/>
            <person name="Elshahed M."/>
        </authorList>
    </citation>
    <scope>NUCLEOTIDE SEQUENCE</scope>
    <source>
        <strain evidence="4">Zod_Metabat.24</strain>
    </source>
</reference>
<organism evidence="4 5">
    <name type="scientific">Candidatus Zymogenus saltonus</name>
    <dbReference type="NCBI Taxonomy" id="2844893"/>
    <lineage>
        <taxon>Bacteria</taxon>
        <taxon>Deltaproteobacteria</taxon>
        <taxon>Candidatus Zymogenia</taxon>
        <taxon>Candidatus Zymogeniales</taxon>
        <taxon>Candidatus Zymogenaceae</taxon>
        <taxon>Candidatus Zymogenus</taxon>
    </lineage>
</organism>
<sequence>MKGKYIIVSITVLVLSLGALVWSMGQEEDAQTLDEYLVGTVLLDENEMIDLKPGDTAVVVLEENPSTGYQWEIIVDPEGALVEVEKRSFQKGDKKLIGAPNTAVWKFSPKLEGKAKLTFNYLRPWEGEESIVETVVYRVRISE</sequence>
<feature type="domain" description="Proteinase inhibitor I42 chagasin" evidence="3">
    <location>
        <begin position="51"/>
        <end position="139"/>
    </location>
</feature>
<dbReference type="Gene3D" id="2.60.40.2020">
    <property type="match status" value="1"/>
</dbReference>
<dbReference type="Pfam" id="PF09394">
    <property type="entry name" value="Inhibitor_I42"/>
    <property type="match status" value="1"/>
</dbReference>
<dbReference type="Proteomes" id="UP000809273">
    <property type="component" value="Unassembled WGS sequence"/>
</dbReference>
<evidence type="ECO:0000256" key="1">
    <source>
        <dbReference type="ARBA" id="ARBA00022690"/>
    </source>
</evidence>
<evidence type="ECO:0000313" key="4">
    <source>
        <dbReference type="EMBL" id="MBN1574691.1"/>
    </source>
</evidence>
<proteinExistence type="predicted"/>
<evidence type="ECO:0000259" key="3">
    <source>
        <dbReference type="Pfam" id="PF09394"/>
    </source>
</evidence>
<comment type="caution">
    <text evidence="4">The sequence shown here is derived from an EMBL/GenBank/DDBJ whole genome shotgun (WGS) entry which is preliminary data.</text>
</comment>
<accession>A0A9D8KKI3</accession>
<evidence type="ECO:0000313" key="5">
    <source>
        <dbReference type="Proteomes" id="UP000809273"/>
    </source>
</evidence>
<dbReference type="InterPro" id="IPR018990">
    <property type="entry name" value="Prot_inh_I42_chagasin"/>
</dbReference>
<dbReference type="InterPro" id="IPR036331">
    <property type="entry name" value="Chagasin-like_sf"/>
</dbReference>
<reference evidence="4" key="1">
    <citation type="journal article" date="2021" name="Environ. Microbiol.">
        <title>Genomic characterization of three novel Desulfobacterota classes expand the metabolic and phylogenetic diversity of the phylum.</title>
        <authorList>
            <person name="Murphy C.L."/>
            <person name="Biggerstaff J."/>
            <person name="Eichhorn A."/>
            <person name="Ewing E."/>
            <person name="Shahan R."/>
            <person name="Soriano D."/>
            <person name="Stewart S."/>
            <person name="VanMol K."/>
            <person name="Walker R."/>
            <person name="Walters P."/>
            <person name="Elshahed M.S."/>
            <person name="Youssef N.H."/>
        </authorList>
    </citation>
    <scope>NUCLEOTIDE SEQUENCE</scope>
    <source>
        <strain evidence="4">Zod_Metabat.24</strain>
    </source>
</reference>
<dbReference type="AlphaFoldDB" id="A0A9D8KKI3"/>
<dbReference type="EMBL" id="JAFGIX010000086">
    <property type="protein sequence ID" value="MBN1574691.1"/>
    <property type="molecule type" value="Genomic_DNA"/>
</dbReference>
<dbReference type="PANTHER" id="PTHR36530:SF1">
    <property type="entry name" value="AMOEBIASIN-1"/>
    <property type="match status" value="1"/>
</dbReference>
<dbReference type="InterPro" id="IPR052781">
    <property type="entry name" value="Cys_protease_inhibitor_I42"/>
</dbReference>
<evidence type="ECO:0000256" key="2">
    <source>
        <dbReference type="ARBA" id="ARBA00022704"/>
    </source>
</evidence>
<dbReference type="PANTHER" id="PTHR36530">
    <property type="entry name" value="INHIBITOR OF CYSTEINE PEPTIDASE"/>
    <property type="match status" value="1"/>
</dbReference>
<name>A0A9D8KKI3_9DELT</name>
<keyword evidence="2" id="KW-0789">Thiol protease inhibitor</keyword>
<protein>
    <submittedName>
        <fullName evidence="4">Protease inhibitor I42 family protein</fullName>
    </submittedName>
</protein>
<keyword evidence="1" id="KW-0646">Protease inhibitor</keyword>